<dbReference type="Pfam" id="PF07870">
    <property type="entry name" value="DUF1657"/>
    <property type="match status" value="1"/>
</dbReference>
<sequence length="77" mass="9057">MTVGTKMHTTLNSLRSVHADLKTYALETDDQQAKQMFTDYANQIEQIKNGFEGRVNYIEQQEPQYQVYNQNNQNKQK</sequence>
<dbReference type="Proteomes" id="UP000199584">
    <property type="component" value="Unassembled WGS sequence"/>
</dbReference>
<dbReference type="InterPro" id="IPR012452">
    <property type="entry name" value="DUF1657"/>
</dbReference>
<evidence type="ECO:0000313" key="1">
    <source>
        <dbReference type="EMBL" id="SFR08880.1"/>
    </source>
</evidence>
<dbReference type="OrthoDB" id="2902550at2"/>
<organism evidence="1 2">
    <name type="scientific">Desulfoscipio geothermicus DSM 3669</name>
    <dbReference type="NCBI Taxonomy" id="1121426"/>
    <lineage>
        <taxon>Bacteria</taxon>
        <taxon>Bacillati</taxon>
        <taxon>Bacillota</taxon>
        <taxon>Clostridia</taxon>
        <taxon>Eubacteriales</taxon>
        <taxon>Desulfallaceae</taxon>
        <taxon>Desulfoscipio</taxon>
    </lineage>
</organism>
<reference evidence="2" key="1">
    <citation type="submission" date="2016-10" db="EMBL/GenBank/DDBJ databases">
        <authorList>
            <person name="Varghese N."/>
            <person name="Submissions S."/>
        </authorList>
    </citation>
    <scope>NUCLEOTIDE SEQUENCE [LARGE SCALE GENOMIC DNA]</scope>
    <source>
        <strain evidence="2">DSM 3669</strain>
    </source>
</reference>
<dbReference type="AlphaFoldDB" id="A0A1I6DTQ3"/>
<dbReference type="STRING" id="39060.SAMN05660706_11776"/>
<evidence type="ECO:0000313" key="2">
    <source>
        <dbReference type="Proteomes" id="UP000199584"/>
    </source>
</evidence>
<gene>
    <name evidence="1" type="ORF">SAMN05660706_11776</name>
</gene>
<dbReference type="EMBL" id="FOYM01000017">
    <property type="protein sequence ID" value="SFR08880.1"/>
    <property type="molecule type" value="Genomic_DNA"/>
</dbReference>
<keyword evidence="2" id="KW-1185">Reference proteome</keyword>
<accession>A0A1I6DTQ3</accession>
<name>A0A1I6DTQ3_9FIRM</name>
<evidence type="ECO:0008006" key="3">
    <source>
        <dbReference type="Google" id="ProtNLM"/>
    </source>
</evidence>
<proteinExistence type="predicted"/>
<protein>
    <recommendedName>
        <fullName evidence="3">DUF1657 domain-containing protein</fullName>
    </recommendedName>
</protein>
<dbReference type="RefSeq" id="WP_092484144.1">
    <property type="nucleotide sequence ID" value="NZ_FOYM01000017.1"/>
</dbReference>